<evidence type="ECO:0000313" key="2">
    <source>
        <dbReference type="Proteomes" id="UP000029734"/>
    </source>
</evidence>
<evidence type="ECO:0000313" key="1">
    <source>
        <dbReference type="EMBL" id="KGE19520.1"/>
    </source>
</evidence>
<sequence>MAARLDQVKLKAMAPQKTWNNEVTPYVNGPQCLEMMVDEKHLFERRHTELYLNGYENPHV</sequence>
<reference evidence="1 2" key="1">
    <citation type="submission" date="2014-08" db="EMBL/GenBank/DDBJ databases">
        <authorList>
            <person name="den Bakker H.C."/>
        </authorList>
    </citation>
    <scope>NUCLEOTIDE SEQUENCE [LARGE SCALE GENOMIC DNA]</scope>
    <source>
        <strain evidence="1 2">DSM 18334</strain>
    </source>
</reference>
<name>A0A098MAE5_9BACL</name>
<reference evidence="1 2" key="2">
    <citation type="submission" date="2014-10" db="EMBL/GenBank/DDBJ databases">
        <title>Comparative genomics of the Paenibacillus odorifer group.</title>
        <authorList>
            <person name="Tsai Y.-C."/>
            <person name="Martin N."/>
            <person name="Korlach J."/>
            <person name="Wiedmann M."/>
        </authorList>
    </citation>
    <scope>NUCLEOTIDE SEQUENCE [LARGE SCALE GENOMIC DNA]</scope>
    <source>
        <strain evidence="1 2">DSM 18334</strain>
    </source>
</reference>
<dbReference type="EMBL" id="JQCR01000002">
    <property type="protein sequence ID" value="KGE19520.1"/>
    <property type="molecule type" value="Genomic_DNA"/>
</dbReference>
<keyword evidence="2" id="KW-1185">Reference proteome</keyword>
<dbReference type="Proteomes" id="UP000029734">
    <property type="component" value="Unassembled WGS sequence"/>
</dbReference>
<dbReference type="AlphaFoldDB" id="A0A098MAE5"/>
<organism evidence="1 2">
    <name type="scientific">Paenibacillus wynnii</name>
    <dbReference type="NCBI Taxonomy" id="268407"/>
    <lineage>
        <taxon>Bacteria</taxon>
        <taxon>Bacillati</taxon>
        <taxon>Bacillota</taxon>
        <taxon>Bacilli</taxon>
        <taxon>Bacillales</taxon>
        <taxon>Paenibacillaceae</taxon>
        <taxon>Paenibacillus</taxon>
    </lineage>
</organism>
<gene>
    <name evidence="1" type="ORF">PWYN_09335</name>
</gene>
<accession>A0A098MAE5</accession>
<dbReference type="STRING" id="268407.PWYN_09335"/>
<comment type="caution">
    <text evidence="1">The sequence shown here is derived from an EMBL/GenBank/DDBJ whole genome shotgun (WGS) entry which is preliminary data.</text>
</comment>
<protein>
    <submittedName>
        <fullName evidence="1">Uncharacterized protein</fullName>
    </submittedName>
</protein>
<proteinExistence type="predicted"/>